<dbReference type="InterPro" id="IPR002052">
    <property type="entry name" value="DNA_methylase_N6_adenine_CS"/>
</dbReference>
<dbReference type="EC" id="2.1.1.297" evidence="5"/>
<evidence type="ECO:0000256" key="5">
    <source>
        <dbReference type="HAMAP-Rule" id="MF_02126"/>
    </source>
</evidence>
<name>A0ABT4RNU9_9ACTN</name>
<feature type="binding site" evidence="5">
    <location>
        <begin position="184"/>
        <end position="187"/>
    </location>
    <ligand>
        <name>substrate</name>
    </ligand>
</feature>
<dbReference type="InterPro" id="IPR007848">
    <property type="entry name" value="Small_mtfrase_dom"/>
</dbReference>
<evidence type="ECO:0000313" key="9">
    <source>
        <dbReference type="Proteomes" id="UP001147700"/>
    </source>
</evidence>
<dbReference type="EMBL" id="JAPCID010000036">
    <property type="protein sequence ID" value="MDA0140242.1"/>
    <property type="molecule type" value="Genomic_DNA"/>
</dbReference>
<dbReference type="InterPro" id="IPR019874">
    <property type="entry name" value="RF_methyltr_PrmC"/>
</dbReference>
<gene>
    <name evidence="5 8" type="primary">prmC</name>
    <name evidence="8" type="ORF">OJ962_22275</name>
</gene>
<keyword evidence="3 5" id="KW-0949">S-adenosyl-L-methionine</keyword>
<evidence type="ECO:0000256" key="2">
    <source>
        <dbReference type="ARBA" id="ARBA00022679"/>
    </source>
</evidence>
<dbReference type="CDD" id="cd02440">
    <property type="entry name" value="AdoMet_MTases"/>
    <property type="match status" value="1"/>
</dbReference>
<dbReference type="Pfam" id="PF05175">
    <property type="entry name" value="MTS"/>
    <property type="match status" value="1"/>
</dbReference>
<accession>A0ABT4RNU9</accession>
<dbReference type="NCBIfam" id="TIGR03534">
    <property type="entry name" value="RF_mod_PrmC"/>
    <property type="match status" value="1"/>
</dbReference>
<evidence type="ECO:0000256" key="4">
    <source>
        <dbReference type="ARBA" id="ARBA00048391"/>
    </source>
</evidence>
<comment type="similarity">
    <text evidence="5">Belongs to the protein N5-glutamine methyltransferase family. PrmC subfamily.</text>
</comment>
<protein>
    <recommendedName>
        <fullName evidence="5">Release factor glutamine methyltransferase</fullName>
        <shortName evidence="5">RF MTase</shortName>
        <ecNumber evidence="5">2.1.1.297</ecNumber>
    </recommendedName>
    <alternativeName>
        <fullName evidence="5">N5-glutamine methyltransferase PrmC</fullName>
    </alternativeName>
    <alternativeName>
        <fullName evidence="5">Protein-(glutamine-N5) MTase PrmC</fullName>
    </alternativeName>
    <alternativeName>
        <fullName evidence="5">Protein-glutamine N-methyltransferase PrmC</fullName>
    </alternativeName>
</protein>
<dbReference type="HAMAP" id="MF_02126">
    <property type="entry name" value="RF_methyltr_PrmC"/>
    <property type="match status" value="1"/>
</dbReference>
<dbReference type="GO" id="GO:0102559">
    <property type="term" value="F:peptide chain release factor N(5)-glutamine methyltransferase activity"/>
    <property type="evidence" value="ECO:0007669"/>
    <property type="project" value="UniProtKB-EC"/>
</dbReference>
<dbReference type="Proteomes" id="UP001147700">
    <property type="component" value="Unassembled WGS sequence"/>
</dbReference>
<comment type="function">
    <text evidence="5">Methylates the class 1 translation termination release factors RF1/PrfA and RF2/PrfB on the glutamine residue of the universally conserved GGQ motif.</text>
</comment>
<comment type="catalytic activity">
    <reaction evidence="4 5">
        <text>L-glutaminyl-[peptide chain release factor] + S-adenosyl-L-methionine = N(5)-methyl-L-glutaminyl-[peptide chain release factor] + S-adenosyl-L-homocysteine + H(+)</text>
        <dbReference type="Rhea" id="RHEA:42896"/>
        <dbReference type="Rhea" id="RHEA-COMP:10271"/>
        <dbReference type="Rhea" id="RHEA-COMP:10272"/>
        <dbReference type="ChEBI" id="CHEBI:15378"/>
        <dbReference type="ChEBI" id="CHEBI:30011"/>
        <dbReference type="ChEBI" id="CHEBI:57856"/>
        <dbReference type="ChEBI" id="CHEBI:59789"/>
        <dbReference type="ChEBI" id="CHEBI:61891"/>
        <dbReference type="EC" id="2.1.1.297"/>
    </reaction>
</comment>
<feature type="domain" description="Release factor glutamine methyltransferase N-terminal" evidence="7">
    <location>
        <begin position="11"/>
        <end position="80"/>
    </location>
</feature>
<dbReference type="PROSITE" id="PS00092">
    <property type="entry name" value="N6_MTASE"/>
    <property type="match status" value="1"/>
</dbReference>
<dbReference type="InterPro" id="IPR050320">
    <property type="entry name" value="N5-glutamine_MTase"/>
</dbReference>
<dbReference type="PANTHER" id="PTHR18895:SF74">
    <property type="entry name" value="MTRF1L RELEASE FACTOR GLUTAMINE METHYLTRANSFERASE"/>
    <property type="match status" value="1"/>
</dbReference>
<keyword evidence="9" id="KW-1185">Reference proteome</keyword>
<evidence type="ECO:0000256" key="1">
    <source>
        <dbReference type="ARBA" id="ARBA00022603"/>
    </source>
</evidence>
<dbReference type="Gene3D" id="1.10.8.10">
    <property type="entry name" value="DNA helicase RuvA subunit, C-terminal domain"/>
    <property type="match status" value="1"/>
</dbReference>
<dbReference type="Gene3D" id="3.40.50.150">
    <property type="entry name" value="Vaccinia Virus protein VP39"/>
    <property type="match status" value="1"/>
</dbReference>
<evidence type="ECO:0000259" key="6">
    <source>
        <dbReference type="Pfam" id="PF05175"/>
    </source>
</evidence>
<dbReference type="RefSeq" id="WP_202956839.1">
    <property type="nucleotide sequence ID" value="NZ_JAPCID010000036.1"/>
</dbReference>
<dbReference type="GO" id="GO:0032259">
    <property type="term" value="P:methylation"/>
    <property type="evidence" value="ECO:0007669"/>
    <property type="project" value="UniProtKB-KW"/>
</dbReference>
<feature type="binding site" evidence="5">
    <location>
        <position position="184"/>
    </location>
    <ligand>
        <name>S-adenosyl-L-methionine</name>
        <dbReference type="ChEBI" id="CHEBI:59789"/>
    </ligand>
</feature>
<dbReference type="InterPro" id="IPR029063">
    <property type="entry name" value="SAM-dependent_MTases_sf"/>
</dbReference>
<keyword evidence="1 5" id="KW-0489">Methyltransferase</keyword>
<dbReference type="PANTHER" id="PTHR18895">
    <property type="entry name" value="HEMK METHYLTRANSFERASE"/>
    <property type="match status" value="1"/>
</dbReference>
<evidence type="ECO:0000313" key="8">
    <source>
        <dbReference type="EMBL" id="MDA0140242.1"/>
    </source>
</evidence>
<evidence type="ECO:0000256" key="3">
    <source>
        <dbReference type="ARBA" id="ARBA00022691"/>
    </source>
</evidence>
<dbReference type="Pfam" id="PF17827">
    <property type="entry name" value="PrmC_N"/>
    <property type="match status" value="1"/>
</dbReference>
<comment type="caution">
    <text evidence="8">The sequence shown here is derived from an EMBL/GenBank/DDBJ whole genome shotgun (WGS) entry which is preliminary data.</text>
</comment>
<dbReference type="InterPro" id="IPR040758">
    <property type="entry name" value="PrmC_N"/>
</dbReference>
<organism evidence="8 9">
    <name type="scientific">Solirubrobacter deserti</name>
    <dbReference type="NCBI Taxonomy" id="2282478"/>
    <lineage>
        <taxon>Bacteria</taxon>
        <taxon>Bacillati</taxon>
        <taxon>Actinomycetota</taxon>
        <taxon>Thermoleophilia</taxon>
        <taxon>Solirubrobacterales</taxon>
        <taxon>Solirubrobacteraceae</taxon>
        <taxon>Solirubrobacter</taxon>
    </lineage>
</organism>
<reference evidence="8" key="1">
    <citation type="submission" date="2022-10" db="EMBL/GenBank/DDBJ databases">
        <title>The WGS of Solirubrobacter sp. CPCC 204708.</title>
        <authorList>
            <person name="Jiang Z."/>
        </authorList>
    </citation>
    <scope>NUCLEOTIDE SEQUENCE</scope>
    <source>
        <strain evidence="8">CPCC 204708</strain>
    </source>
</reference>
<feature type="binding site" evidence="5">
    <location>
        <begin position="122"/>
        <end position="126"/>
    </location>
    <ligand>
        <name>S-adenosyl-L-methionine</name>
        <dbReference type="ChEBI" id="CHEBI:59789"/>
    </ligand>
</feature>
<keyword evidence="2 5" id="KW-0808">Transferase</keyword>
<feature type="domain" description="Methyltransferase small" evidence="6">
    <location>
        <begin position="110"/>
        <end position="191"/>
    </location>
</feature>
<sequence>MARAATSVRDALDSALIPLTAAGCENPRLDAEVLLAAAMGVDRPWLIVNSREGVPGPAARVFMDFVRRRREREPVAYITGIKGFRHIDLAVDRRVLIPRPETEFVVEAALKLPQGARVIDVGTGSGAIALALKHERPDLDVVATDVSADALDVARHNALRLGLRVGFVQTDLWGDLEADAIVSNPPYVEAGERLMPDVALFEPHGALFAGADGLDVIRRLVSAPVRFLALEHGQGQADPIEALLRGAGFTTVDRIRDLAGIERVTVAHR</sequence>
<proteinExistence type="inferred from homology"/>
<dbReference type="NCBIfam" id="TIGR00536">
    <property type="entry name" value="hemK_fam"/>
    <property type="match status" value="1"/>
</dbReference>
<feature type="binding site" evidence="5">
    <location>
        <position position="145"/>
    </location>
    <ligand>
        <name>S-adenosyl-L-methionine</name>
        <dbReference type="ChEBI" id="CHEBI:59789"/>
    </ligand>
</feature>
<comment type="caution">
    <text evidence="5">Lacks conserved residue(s) required for the propagation of feature annotation.</text>
</comment>
<dbReference type="InterPro" id="IPR004556">
    <property type="entry name" value="HemK-like"/>
</dbReference>
<dbReference type="SUPFAM" id="SSF53335">
    <property type="entry name" value="S-adenosyl-L-methionine-dependent methyltransferases"/>
    <property type="match status" value="1"/>
</dbReference>
<dbReference type="PROSITE" id="PS51257">
    <property type="entry name" value="PROKAR_LIPOPROTEIN"/>
    <property type="match status" value="1"/>
</dbReference>
<evidence type="ECO:0000259" key="7">
    <source>
        <dbReference type="Pfam" id="PF17827"/>
    </source>
</evidence>